<dbReference type="EMBL" id="ML976005">
    <property type="protein sequence ID" value="KAF1946038.1"/>
    <property type="molecule type" value="Genomic_DNA"/>
</dbReference>
<evidence type="ECO:0000313" key="1">
    <source>
        <dbReference type="EMBL" id="KAF1946038.1"/>
    </source>
</evidence>
<name>A0A6A5T1F6_9PLEO</name>
<proteinExistence type="predicted"/>
<keyword evidence="2" id="KW-1185">Reference proteome</keyword>
<dbReference type="AlphaFoldDB" id="A0A6A5T1F6"/>
<evidence type="ECO:0000313" key="2">
    <source>
        <dbReference type="Proteomes" id="UP000800038"/>
    </source>
</evidence>
<organism evidence="1 2">
    <name type="scientific">Clathrospora elynae</name>
    <dbReference type="NCBI Taxonomy" id="706981"/>
    <lineage>
        <taxon>Eukaryota</taxon>
        <taxon>Fungi</taxon>
        <taxon>Dikarya</taxon>
        <taxon>Ascomycota</taxon>
        <taxon>Pezizomycotina</taxon>
        <taxon>Dothideomycetes</taxon>
        <taxon>Pleosporomycetidae</taxon>
        <taxon>Pleosporales</taxon>
        <taxon>Diademaceae</taxon>
        <taxon>Clathrospora</taxon>
    </lineage>
</organism>
<protein>
    <submittedName>
        <fullName evidence="1">Uncharacterized protein</fullName>
    </submittedName>
</protein>
<gene>
    <name evidence="1" type="ORF">EJ02DRAFT_260298</name>
</gene>
<reference evidence="1" key="1">
    <citation type="journal article" date="2020" name="Stud. Mycol.">
        <title>101 Dothideomycetes genomes: a test case for predicting lifestyles and emergence of pathogens.</title>
        <authorList>
            <person name="Haridas S."/>
            <person name="Albert R."/>
            <person name="Binder M."/>
            <person name="Bloem J."/>
            <person name="Labutti K."/>
            <person name="Salamov A."/>
            <person name="Andreopoulos B."/>
            <person name="Baker S."/>
            <person name="Barry K."/>
            <person name="Bills G."/>
            <person name="Bluhm B."/>
            <person name="Cannon C."/>
            <person name="Castanera R."/>
            <person name="Culley D."/>
            <person name="Daum C."/>
            <person name="Ezra D."/>
            <person name="Gonzalez J."/>
            <person name="Henrissat B."/>
            <person name="Kuo A."/>
            <person name="Liang C."/>
            <person name="Lipzen A."/>
            <person name="Lutzoni F."/>
            <person name="Magnuson J."/>
            <person name="Mondo S."/>
            <person name="Nolan M."/>
            <person name="Ohm R."/>
            <person name="Pangilinan J."/>
            <person name="Park H.-J."/>
            <person name="Ramirez L."/>
            <person name="Alfaro M."/>
            <person name="Sun H."/>
            <person name="Tritt A."/>
            <person name="Yoshinaga Y."/>
            <person name="Zwiers L.-H."/>
            <person name="Turgeon B."/>
            <person name="Goodwin S."/>
            <person name="Spatafora J."/>
            <person name="Crous P."/>
            <person name="Grigoriev I."/>
        </authorList>
    </citation>
    <scope>NUCLEOTIDE SEQUENCE</scope>
    <source>
        <strain evidence="1">CBS 161.51</strain>
    </source>
</reference>
<dbReference type="Proteomes" id="UP000800038">
    <property type="component" value="Unassembled WGS sequence"/>
</dbReference>
<sequence length="55" mass="6178">MDLITVYKVSFEVPMGVPSTVGNVGCIIPMANHMFVLGSYSRQMLIWIVSVYVQR</sequence>
<accession>A0A6A5T1F6</accession>